<gene>
    <name evidence="1" type="ORF">CTI12_AA600680</name>
</gene>
<dbReference type="Proteomes" id="UP000245207">
    <property type="component" value="Unassembled WGS sequence"/>
</dbReference>
<name>A0A2U1KHZ1_ARTAN</name>
<accession>A0A2U1KHZ1</accession>
<dbReference type="EMBL" id="PKPP01018299">
    <property type="protein sequence ID" value="PWA36366.1"/>
    <property type="molecule type" value="Genomic_DNA"/>
</dbReference>
<dbReference type="OrthoDB" id="1749240at2759"/>
<proteinExistence type="predicted"/>
<evidence type="ECO:0000313" key="1">
    <source>
        <dbReference type="EMBL" id="PWA36366.1"/>
    </source>
</evidence>
<keyword evidence="2" id="KW-1185">Reference proteome</keyword>
<reference evidence="1 2" key="1">
    <citation type="journal article" date="2018" name="Mol. Plant">
        <title>The genome of Artemisia annua provides insight into the evolution of Asteraceae family and artemisinin biosynthesis.</title>
        <authorList>
            <person name="Shen Q."/>
            <person name="Zhang L."/>
            <person name="Liao Z."/>
            <person name="Wang S."/>
            <person name="Yan T."/>
            <person name="Shi P."/>
            <person name="Liu M."/>
            <person name="Fu X."/>
            <person name="Pan Q."/>
            <person name="Wang Y."/>
            <person name="Lv Z."/>
            <person name="Lu X."/>
            <person name="Zhang F."/>
            <person name="Jiang W."/>
            <person name="Ma Y."/>
            <person name="Chen M."/>
            <person name="Hao X."/>
            <person name="Li L."/>
            <person name="Tang Y."/>
            <person name="Lv G."/>
            <person name="Zhou Y."/>
            <person name="Sun X."/>
            <person name="Brodelius P.E."/>
            <person name="Rose J.K.C."/>
            <person name="Tang K."/>
        </authorList>
    </citation>
    <scope>NUCLEOTIDE SEQUENCE [LARGE SCALE GENOMIC DNA]</scope>
    <source>
        <strain evidence="2">cv. Huhao1</strain>
        <tissue evidence="1">Leaf</tissue>
    </source>
</reference>
<evidence type="ECO:0008006" key="3">
    <source>
        <dbReference type="Google" id="ProtNLM"/>
    </source>
</evidence>
<dbReference type="AlphaFoldDB" id="A0A2U1KHZ1"/>
<dbReference type="Gene3D" id="3.40.395.10">
    <property type="entry name" value="Adenoviral Proteinase, Chain A"/>
    <property type="match status" value="1"/>
</dbReference>
<comment type="caution">
    <text evidence="1">The sequence shown here is derived from an EMBL/GenBank/DDBJ whole genome shotgun (WGS) entry which is preliminary data.</text>
</comment>
<sequence length="179" mass="20406">MSGVFFIESVTGLDKKEFTSDTRAGYIVLAYLAKAEMLAAREGKPQVLNNVDIKPAVTVLDNNKVHNPAVTECMRVATILKKKFGNMLKSRNHEKSSEVEKSVITHGEFRWQTDKRPNDCGVFVMRHMEDYMGMNLVRWDCGLEEEDCNLIKEKIVRAMMEFKAACVEAKKKKATTRRV</sequence>
<evidence type="ECO:0000313" key="2">
    <source>
        <dbReference type="Proteomes" id="UP000245207"/>
    </source>
</evidence>
<protein>
    <recommendedName>
        <fullName evidence="3">Ulp1 protease family, C-terminal catalytic domain-containing protein</fullName>
    </recommendedName>
</protein>
<organism evidence="1 2">
    <name type="scientific">Artemisia annua</name>
    <name type="common">Sweet wormwood</name>
    <dbReference type="NCBI Taxonomy" id="35608"/>
    <lineage>
        <taxon>Eukaryota</taxon>
        <taxon>Viridiplantae</taxon>
        <taxon>Streptophyta</taxon>
        <taxon>Embryophyta</taxon>
        <taxon>Tracheophyta</taxon>
        <taxon>Spermatophyta</taxon>
        <taxon>Magnoliopsida</taxon>
        <taxon>eudicotyledons</taxon>
        <taxon>Gunneridae</taxon>
        <taxon>Pentapetalae</taxon>
        <taxon>asterids</taxon>
        <taxon>campanulids</taxon>
        <taxon>Asterales</taxon>
        <taxon>Asteraceae</taxon>
        <taxon>Asteroideae</taxon>
        <taxon>Anthemideae</taxon>
        <taxon>Artemisiinae</taxon>
        <taxon>Artemisia</taxon>
    </lineage>
</organism>